<feature type="transmembrane region" description="Helical" evidence="1">
    <location>
        <begin position="154"/>
        <end position="174"/>
    </location>
</feature>
<keyword evidence="1" id="KW-0472">Membrane</keyword>
<protein>
    <recommendedName>
        <fullName evidence="4">DUF1129 domain-containing protein</fullName>
    </recommendedName>
</protein>
<feature type="transmembrane region" description="Helical" evidence="1">
    <location>
        <begin position="180"/>
        <end position="201"/>
    </location>
</feature>
<dbReference type="RefSeq" id="WP_340931756.1">
    <property type="nucleotide sequence ID" value="NZ_CP150496.1"/>
</dbReference>
<evidence type="ECO:0008006" key="4">
    <source>
        <dbReference type="Google" id="ProtNLM"/>
    </source>
</evidence>
<reference evidence="2 3" key="1">
    <citation type="submission" date="2024-03" db="EMBL/GenBank/DDBJ databases">
        <authorList>
            <person name="Cao K."/>
        </authorList>
    </citation>
    <scope>NUCLEOTIDE SEQUENCE [LARGE SCALE GENOMIC DNA]</scope>
    <source>
        <strain evidence="2 3">MCCC 1K00696</strain>
    </source>
</reference>
<evidence type="ECO:0000313" key="2">
    <source>
        <dbReference type="EMBL" id="WYW54644.1"/>
    </source>
</evidence>
<feature type="transmembrane region" description="Helical" evidence="1">
    <location>
        <begin position="122"/>
        <end position="142"/>
    </location>
</feature>
<evidence type="ECO:0000313" key="3">
    <source>
        <dbReference type="Proteomes" id="UP001491088"/>
    </source>
</evidence>
<name>A0ABZ2TND1_9FLAO</name>
<sequence length="215" mass="25405">MKLTKEQIQRVEHYLDIKQIDYIDIRLEILDHIISDIEAKMEEEKVTFHNAFATSKQKWNPQFKETSSMFFGLGFTAPKIVIQKAKKVYWKQYVLLLTSYFLPFLLLTHFNFKIENPQEYGLFNTLKGVIVLTLISFVYMLFSNNHKIETTYGFILKSKSLGAFTGLIVLAIFFTRVNELNGINIGMLCSFLWMTFSYFHFYKKHKEAIQQYKIS</sequence>
<gene>
    <name evidence="2" type="ORF">WG950_08895</name>
</gene>
<organism evidence="2 3">
    <name type="scientific">Polaribacter marinaquae</name>
    <dbReference type="NCBI Taxonomy" id="1642819"/>
    <lineage>
        <taxon>Bacteria</taxon>
        <taxon>Pseudomonadati</taxon>
        <taxon>Bacteroidota</taxon>
        <taxon>Flavobacteriia</taxon>
        <taxon>Flavobacteriales</taxon>
        <taxon>Flavobacteriaceae</taxon>
    </lineage>
</organism>
<feature type="transmembrane region" description="Helical" evidence="1">
    <location>
        <begin position="93"/>
        <end position="110"/>
    </location>
</feature>
<proteinExistence type="predicted"/>
<dbReference type="Proteomes" id="UP001491088">
    <property type="component" value="Chromosome"/>
</dbReference>
<keyword evidence="1" id="KW-1133">Transmembrane helix</keyword>
<keyword evidence="3" id="KW-1185">Reference proteome</keyword>
<dbReference type="EMBL" id="CP150496">
    <property type="protein sequence ID" value="WYW54644.1"/>
    <property type="molecule type" value="Genomic_DNA"/>
</dbReference>
<accession>A0ABZ2TND1</accession>
<keyword evidence="1" id="KW-0812">Transmembrane</keyword>
<evidence type="ECO:0000256" key="1">
    <source>
        <dbReference type="SAM" id="Phobius"/>
    </source>
</evidence>